<evidence type="ECO:0000313" key="5">
    <source>
        <dbReference type="Proteomes" id="UP000504606"/>
    </source>
</evidence>
<dbReference type="GeneID" id="113202134"/>
<accession>A0A6J1RSK4</accession>
<feature type="domain" description="Small ribosomal subunit protein uS10" evidence="4">
    <location>
        <begin position="80"/>
        <end position="175"/>
    </location>
</feature>
<dbReference type="SMART" id="SM01403">
    <property type="entry name" value="Ribosomal_S10"/>
    <property type="match status" value="1"/>
</dbReference>
<dbReference type="Pfam" id="PF00338">
    <property type="entry name" value="Ribosomal_S10"/>
    <property type="match status" value="1"/>
</dbReference>
<dbReference type="CTD" id="51642"/>
<dbReference type="Proteomes" id="UP000504606">
    <property type="component" value="Unplaced"/>
</dbReference>
<dbReference type="InterPro" id="IPR036838">
    <property type="entry name" value="Ribosomal_uS10_dom_sf"/>
</dbReference>
<feature type="compositionally biased region" description="Basic and acidic residues" evidence="3">
    <location>
        <begin position="210"/>
        <end position="221"/>
    </location>
</feature>
<evidence type="ECO:0000259" key="4">
    <source>
        <dbReference type="SMART" id="SM01403"/>
    </source>
</evidence>
<name>A0A6J1RSK4_FRAOC</name>
<evidence type="ECO:0000256" key="1">
    <source>
        <dbReference type="ARBA" id="ARBA00022980"/>
    </source>
</evidence>
<feature type="region of interest" description="Disordered" evidence="3">
    <location>
        <begin position="202"/>
        <end position="221"/>
    </location>
</feature>
<reference evidence="6" key="1">
    <citation type="submission" date="2025-08" db="UniProtKB">
        <authorList>
            <consortium name="RefSeq"/>
        </authorList>
    </citation>
    <scope>IDENTIFICATION</scope>
    <source>
        <tissue evidence="6">Whole organism</tissue>
    </source>
</reference>
<gene>
    <name evidence="6" type="primary">LOC113202134</name>
</gene>
<dbReference type="PANTHER" id="PTHR13473:SF0">
    <property type="entry name" value="LARGE RIBOSOMAL SUBUNIT PROTEIN ML48"/>
    <property type="match status" value="1"/>
</dbReference>
<keyword evidence="1" id="KW-0689">Ribosomal protein</keyword>
<dbReference type="SUPFAM" id="SSF54999">
    <property type="entry name" value="Ribosomal protein S10"/>
    <property type="match status" value="1"/>
</dbReference>
<dbReference type="AlphaFoldDB" id="A0A6J1RSK4"/>
<organism evidence="5 6">
    <name type="scientific">Frankliniella occidentalis</name>
    <name type="common">Western flower thrips</name>
    <name type="synonym">Euthrips occidentalis</name>
    <dbReference type="NCBI Taxonomy" id="133901"/>
    <lineage>
        <taxon>Eukaryota</taxon>
        <taxon>Metazoa</taxon>
        <taxon>Ecdysozoa</taxon>
        <taxon>Arthropoda</taxon>
        <taxon>Hexapoda</taxon>
        <taxon>Insecta</taxon>
        <taxon>Pterygota</taxon>
        <taxon>Neoptera</taxon>
        <taxon>Paraneoptera</taxon>
        <taxon>Thysanoptera</taxon>
        <taxon>Terebrantia</taxon>
        <taxon>Thripoidea</taxon>
        <taxon>Thripidae</taxon>
        <taxon>Frankliniella</taxon>
    </lineage>
</organism>
<dbReference type="InterPro" id="IPR027487">
    <property type="entry name" value="Ribosomal_mL48"/>
</dbReference>
<dbReference type="GO" id="GO:0005761">
    <property type="term" value="C:mitochondrial ribosome"/>
    <property type="evidence" value="ECO:0007669"/>
    <property type="project" value="InterPro"/>
</dbReference>
<evidence type="ECO:0000256" key="2">
    <source>
        <dbReference type="ARBA" id="ARBA00023274"/>
    </source>
</evidence>
<dbReference type="PANTHER" id="PTHR13473">
    <property type="entry name" value="MITOCHONDRIAL RIBOSOMAL PROTEIN L48"/>
    <property type="match status" value="1"/>
</dbReference>
<evidence type="ECO:0000256" key="3">
    <source>
        <dbReference type="SAM" id="MobiDB-lite"/>
    </source>
</evidence>
<proteinExistence type="predicted"/>
<dbReference type="RefSeq" id="XP_026272009.1">
    <property type="nucleotide sequence ID" value="XM_026416224.2"/>
</dbReference>
<evidence type="ECO:0000313" key="6">
    <source>
        <dbReference type="RefSeq" id="XP_026272009.1"/>
    </source>
</evidence>
<keyword evidence="2" id="KW-0687">Ribonucleoprotein</keyword>
<dbReference type="GO" id="GO:1990904">
    <property type="term" value="C:ribonucleoprotein complex"/>
    <property type="evidence" value="ECO:0007669"/>
    <property type="project" value="UniProtKB-KW"/>
</dbReference>
<dbReference type="OrthoDB" id="5984298at2759"/>
<keyword evidence="5" id="KW-1185">Reference proteome</keyword>
<sequence length="221" mass="25409">MSVMKSICSLNPRLKCLPSLRILYYPTTNPSPAYSTEAPPPEEPVVDFVPKIQRPGRQSLYEPDYLDILKPKIPKHDILNFKLKGYDYAVLERLQQILHKYFIHMGVTVADSFARRAESFKIQRFEPNTSKAMTEFNLKEYERVIQVSDLPASKLGTVIEVIQAAIPTGVTCSIVENTEEEIKSRYIPDREMNALQQELEELGGPSQFAKQKELKEKHRIR</sequence>
<dbReference type="KEGG" id="foc:113202134"/>
<dbReference type="InterPro" id="IPR027486">
    <property type="entry name" value="Ribosomal_uS10_dom"/>
</dbReference>
<protein>
    <submittedName>
        <fullName evidence="6">Uncharacterized protein LOC113202134</fullName>
    </submittedName>
</protein>